<dbReference type="Proteomes" id="UP000197768">
    <property type="component" value="Unassembled WGS sequence"/>
</dbReference>
<accession>A0A246GF66</accession>
<sequence length="304" mass="35478">MKKLILFITLFTALISCKKETNQNIVLDQKAQRDSTKLVHKNQNNQKVVSDCGQLIYDIVSSTNLIKDYKNYFTRIESNDGQKIKIQVYVENDISEDPKNKQIVESTIAWLELYPNDKKLQNITSDPENPTEVKFNNVFLNDAFFKNCEIEQSNNNQNSSKLALLPFDYSDYYKKCIFEPEETYCKEHFQVEMLNTNKILTNILSTNKYKLPSSYSYLTKIGEIQPTVLYFDESDDLSTIDLITIKDNKIISSLKISSNENNMLLDFIIQKDYSIELFKHKNLLEKRILFKKYKIDSNGIINSK</sequence>
<name>A0A246GF66_9FLAO</name>
<gene>
    <name evidence="1" type="ORF">BWK59_14105</name>
</gene>
<evidence type="ECO:0000313" key="1">
    <source>
        <dbReference type="EMBL" id="OWP82769.1"/>
    </source>
</evidence>
<evidence type="ECO:0008006" key="3">
    <source>
        <dbReference type="Google" id="ProtNLM"/>
    </source>
</evidence>
<proteinExistence type="predicted"/>
<comment type="caution">
    <text evidence="1">The sequence shown here is derived from an EMBL/GenBank/DDBJ whole genome shotgun (WGS) entry which is preliminary data.</text>
</comment>
<dbReference type="RefSeq" id="WP_088394896.1">
    <property type="nucleotide sequence ID" value="NZ_MTCZ01000261.1"/>
</dbReference>
<organism evidence="1 2">
    <name type="scientific">Flavobacterium davisii</name>
    <dbReference type="NCBI Taxonomy" id="2906077"/>
    <lineage>
        <taxon>Bacteria</taxon>
        <taxon>Pseudomonadati</taxon>
        <taxon>Bacteroidota</taxon>
        <taxon>Flavobacteriia</taxon>
        <taxon>Flavobacteriales</taxon>
        <taxon>Flavobacteriaceae</taxon>
        <taxon>Flavobacterium</taxon>
    </lineage>
</organism>
<reference evidence="1 2" key="1">
    <citation type="journal article" date="2017" name="Infect. Genet. Evol.">
        <title>Comparative genome analysis of fish pathogen Flavobacterium columnare reveals extensive sequence diversity within the species.</title>
        <authorList>
            <person name="Kayansamruaj P."/>
            <person name="Dong H.T."/>
            <person name="Hirono I."/>
            <person name="Kondo H."/>
            <person name="Senapin S."/>
            <person name="Rodkhum C."/>
        </authorList>
    </citation>
    <scope>NUCLEOTIDE SEQUENCE [LARGE SCALE GENOMIC DNA]</scope>
    <source>
        <strain evidence="1 2">1215</strain>
    </source>
</reference>
<dbReference type="EMBL" id="MTCZ01000261">
    <property type="protein sequence ID" value="OWP82769.1"/>
    <property type="molecule type" value="Genomic_DNA"/>
</dbReference>
<evidence type="ECO:0000313" key="2">
    <source>
        <dbReference type="Proteomes" id="UP000197768"/>
    </source>
</evidence>
<dbReference type="PROSITE" id="PS51257">
    <property type="entry name" value="PROKAR_LIPOPROTEIN"/>
    <property type="match status" value="1"/>
</dbReference>
<protein>
    <recommendedName>
        <fullName evidence="3">Lipoprotein</fullName>
    </recommendedName>
</protein>
<dbReference type="AlphaFoldDB" id="A0A246GF66"/>